<evidence type="ECO:0000256" key="4">
    <source>
        <dbReference type="ARBA" id="ARBA00022694"/>
    </source>
</evidence>
<keyword evidence="3 5" id="KW-0949">S-adenosyl-L-methionine</keyword>
<dbReference type="GO" id="GO:0031515">
    <property type="term" value="C:tRNA (m1A) methyltransferase complex"/>
    <property type="evidence" value="ECO:0007669"/>
    <property type="project" value="InterPro"/>
</dbReference>
<keyword evidence="4" id="KW-0819">tRNA processing</keyword>
<proteinExistence type="predicted"/>
<dbReference type="GO" id="GO:0160107">
    <property type="term" value="F:tRNA (adenine(58)-N1)-methyltransferase activity"/>
    <property type="evidence" value="ECO:0007669"/>
    <property type="project" value="InterPro"/>
</dbReference>
<dbReference type="GO" id="GO:0030488">
    <property type="term" value="P:tRNA methylation"/>
    <property type="evidence" value="ECO:0007669"/>
    <property type="project" value="InterPro"/>
</dbReference>
<dbReference type="EMBL" id="LNGD01000004">
    <property type="protein sequence ID" value="KYC54157.1"/>
    <property type="molecule type" value="Genomic_DNA"/>
</dbReference>
<dbReference type="EC" id="2.1.1.219" evidence="7"/>
<evidence type="ECO:0000256" key="1">
    <source>
        <dbReference type="ARBA" id="ARBA00022603"/>
    </source>
</evidence>
<accession>A0A150JA94</accession>
<dbReference type="Pfam" id="PF08704">
    <property type="entry name" value="GCD14"/>
    <property type="match status" value="1"/>
</dbReference>
<dbReference type="AlphaFoldDB" id="A0A150JA94"/>
<dbReference type="Gene3D" id="3.40.50.150">
    <property type="entry name" value="Vaccinia Virus protein VP39"/>
    <property type="match status" value="1"/>
</dbReference>
<dbReference type="GO" id="GO:0043827">
    <property type="term" value="F:tRNA (adenine(57)-N1)/(adenine(58)-N1)-methyltransferase activity"/>
    <property type="evidence" value="ECO:0007669"/>
    <property type="project" value="UniProtKB-EC"/>
</dbReference>
<dbReference type="InterPro" id="IPR014816">
    <property type="entry name" value="tRNA_MeTrfase_Gcd14"/>
</dbReference>
<sequence length="198" mass="22228">MGKNFSILKPNLIDFIYMMRKMPQTINPDDACQIIANTGISSGDTVVEAGAGSGAVTLLLSYIVFPGTVYSYDINESFLKVAKDNIDTYGKGNVSFKLKDIYEGIDEKEVDLVSLDLPEPYRVVGHAYEALRAGGFIFSFSPCIEQVIDFRRELSKYDFTEIKTIESIIREYEVKEKGTRPKTRMLGHTGYMSFARKA</sequence>
<dbReference type="Proteomes" id="UP000075578">
    <property type="component" value="Unassembled WGS sequence"/>
</dbReference>
<protein>
    <submittedName>
        <fullName evidence="7">tRNA (Adenine(57)-N(1)/adenine(58)-N(1))-methyltransferase TrmI</fullName>
        <ecNumber evidence="7">2.1.1.219</ecNumber>
    </submittedName>
</protein>
<feature type="binding site" evidence="5">
    <location>
        <position position="73"/>
    </location>
    <ligand>
        <name>S-adenosyl-L-methionine</name>
        <dbReference type="ChEBI" id="CHEBI:59789"/>
    </ligand>
</feature>
<reference evidence="7 8" key="1">
    <citation type="journal article" date="2016" name="ISME J.">
        <title>Chasing the elusive Euryarchaeota class WSA2: genomes reveal a uniquely fastidious methyl-reducing methanogen.</title>
        <authorList>
            <person name="Nobu M.K."/>
            <person name="Narihiro T."/>
            <person name="Kuroda K."/>
            <person name="Mei R."/>
            <person name="Liu W.T."/>
        </authorList>
    </citation>
    <scope>NUCLEOTIDE SEQUENCE [LARGE SCALE GENOMIC DNA]</scope>
    <source>
        <strain evidence="7">U1lsi0528_Bin089</strain>
    </source>
</reference>
<evidence type="ECO:0000313" key="8">
    <source>
        <dbReference type="Proteomes" id="UP000075578"/>
    </source>
</evidence>
<evidence type="ECO:0000256" key="5">
    <source>
        <dbReference type="PIRSR" id="PIRSR017269-1"/>
    </source>
</evidence>
<organism evidence="7 8">
    <name type="scientific">Candidatus Methanofastidiosum methylothiophilum</name>
    <dbReference type="NCBI Taxonomy" id="1705564"/>
    <lineage>
        <taxon>Archaea</taxon>
        <taxon>Methanobacteriati</taxon>
        <taxon>Methanobacteriota</taxon>
        <taxon>Stenosarchaea group</taxon>
        <taxon>Candidatus Methanofastidiosia</taxon>
        <taxon>Candidatus Methanofastidiosales</taxon>
        <taxon>Candidatus Methanofastidiosaceae</taxon>
        <taxon>Candidatus Methanofastidiosum</taxon>
    </lineage>
</organism>
<name>A0A150JA94_9EURY</name>
<comment type="caution">
    <text evidence="7">The sequence shown here is derived from an EMBL/GenBank/DDBJ whole genome shotgun (WGS) entry which is preliminary data.</text>
</comment>
<dbReference type="PIRSF" id="PIRSF017269">
    <property type="entry name" value="GCD14"/>
    <property type="match status" value="1"/>
</dbReference>
<dbReference type="SUPFAM" id="SSF53335">
    <property type="entry name" value="S-adenosyl-L-methionine-dependent methyltransferases"/>
    <property type="match status" value="1"/>
</dbReference>
<feature type="domain" description="tRNA (adenine(58)-N(1))-methyltransferase catalytic subunit TRM61 C-terminal" evidence="6">
    <location>
        <begin position="24"/>
        <end position="177"/>
    </location>
</feature>
<gene>
    <name evidence="7" type="primary">trmI</name>
    <name evidence="7" type="ORF">AMQ74_00126</name>
</gene>
<evidence type="ECO:0000256" key="2">
    <source>
        <dbReference type="ARBA" id="ARBA00022679"/>
    </source>
</evidence>
<evidence type="ECO:0000259" key="6">
    <source>
        <dbReference type="Pfam" id="PF08704"/>
    </source>
</evidence>
<keyword evidence="1 7" id="KW-0489">Methyltransferase</keyword>
<keyword evidence="2 7" id="KW-0808">Transferase</keyword>
<feature type="binding site" evidence="5">
    <location>
        <position position="100"/>
    </location>
    <ligand>
        <name>S-adenosyl-L-methionine</name>
        <dbReference type="ChEBI" id="CHEBI:59789"/>
    </ligand>
</feature>
<dbReference type="PANTHER" id="PTHR12133">
    <property type="entry name" value="TRNA (ADENINE(58)-N(1))-METHYLTRANSFERASE"/>
    <property type="match status" value="1"/>
</dbReference>
<dbReference type="InterPro" id="IPR049470">
    <property type="entry name" value="TRM61_C"/>
</dbReference>
<dbReference type="InterPro" id="IPR029063">
    <property type="entry name" value="SAM-dependent_MTases_sf"/>
</dbReference>
<dbReference type="PANTHER" id="PTHR12133:SF1">
    <property type="entry name" value="TRNA (ADENINE(58)-N(1))-METHYLTRANSFERASE, MITOCHONDRIAL"/>
    <property type="match status" value="1"/>
</dbReference>
<evidence type="ECO:0000256" key="3">
    <source>
        <dbReference type="ARBA" id="ARBA00022691"/>
    </source>
</evidence>
<dbReference type="PROSITE" id="PS51620">
    <property type="entry name" value="SAM_TRM61"/>
    <property type="match status" value="1"/>
</dbReference>
<feature type="binding site" evidence="5">
    <location>
        <position position="116"/>
    </location>
    <ligand>
        <name>S-adenosyl-L-methionine</name>
        <dbReference type="ChEBI" id="CHEBI:59789"/>
    </ligand>
</feature>
<dbReference type="CDD" id="cd02440">
    <property type="entry name" value="AdoMet_MTases"/>
    <property type="match status" value="1"/>
</dbReference>
<evidence type="ECO:0000313" key="7">
    <source>
        <dbReference type="EMBL" id="KYC54157.1"/>
    </source>
</evidence>